<proteinExistence type="predicted"/>
<reference evidence="1 2" key="1">
    <citation type="submission" date="2014-04" db="EMBL/GenBank/DDBJ databases">
        <authorList>
            <consortium name="DOE Joint Genome Institute"/>
            <person name="Kuo A."/>
            <person name="Ruytinx J."/>
            <person name="Rineau F."/>
            <person name="Colpaert J."/>
            <person name="Kohler A."/>
            <person name="Nagy L.G."/>
            <person name="Floudas D."/>
            <person name="Copeland A."/>
            <person name="Barry K.W."/>
            <person name="Cichocki N."/>
            <person name="Veneault-Fourrey C."/>
            <person name="LaButti K."/>
            <person name="Lindquist E.A."/>
            <person name="Lipzen A."/>
            <person name="Lundell T."/>
            <person name="Morin E."/>
            <person name="Murat C."/>
            <person name="Sun H."/>
            <person name="Tunlid A."/>
            <person name="Henrissat B."/>
            <person name="Grigoriev I.V."/>
            <person name="Hibbett D.S."/>
            <person name="Martin F."/>
            <person name="Nordberg H.P."/>
            <person name="Cantor M.N."/>
            <person name="Hua S.X."/>
        </authorList>
    </citation>
    <scope>NUCLEOTIDE SEQUENCE [LARGE SCALE GENOMIC DNA]</scope>
    <source>
        <strain evidence="1 2">UH-Slu-Lm8-n1</strain>
    </source>
</reference>
<organism evidence="1 2">
    <name type="scientific">Suillus luteus UH-Slu-Lm8-n1</name>
    <dbReference type="NCBI Taxonomy" id="930992"/>
    <lineage>
        <taxon>Eukaryota</taxon>
        <taxon>Fungi</taxon>
        <taxon>Dikarya</taxon>
        <taxon>Basidiomycota</taxon>
        <taxon>Agaricomycotina</taxon>
        <taxon>Agaricomycetes</taxon>
        <taxon>Agaricomycetidae</taxon>
        <taxon>Boletales</taxon>
        <taxon>Suillineae</taxon>
        <taxon>Suillaceae</taxon>
        <taxon>Suillus</taxon>
    </lineage>
</organism>
<dbReference type="Proteomes" id="UP000054485">
    <property type="component" value="Unassembled WGS sequence"/>
</dbReference>
<name>A0A0D0BCV3_9AGAM</name>
<accession>A0A0D0BCV3</accession>
<evidence type="ECO:0000313" key="1">
    <source>
        <dbReference type="EMBL" id="KIK47619.1"/>
    </source>
</evidence>
<keyword evidence="2" id="KW-1185">Reference proteome</keyword>
<dbReference type="InParanoid" id="A0A0D0BCV3"/>
<gene>
    <name evidence="1" type="ORF">CY34DRAFT_799130</name>
</gene>
<sequence length="66" mass="7488">MMSQGNIQLAMPATLHSEAEVVHGSRDVLYHFYWIFTSENDQYGSQSNPTSTAIRVPVSRTPTFVW</sequence>
<reference evidence="2" key="2">
    <citation type="submission" date="2015-01" db="EMBL/GenBank/DDBJ databases">
        <title>Evolutionary Origins and Diversification of the Mycorrhizal Mutualists.</title>
        <authorList>
            <consortium name="DOE Joint Genome Institute"/>
            <consortium name="Mycorrhizal Genomics Consortium"/>
            <person name="Kohler A."/>
            <person name="Kuo A."/>
            <person name="Nagy L.G."/>
            <person name="Floudas D."/>
            <person name="Copeland A."/>
            <person name="Barry K.W."/>
            <person name="Cichocki N."/>
            <person name="Veneault-Fourrey C."/>
            <person name="LaButti K."/>
            <person name="Lindquist E.A."/>
            <person name="Lipzen A."/>
            <person name="Lundell T."/>
            <person name="Morin E."/>
            <person name="Murat C."/>
            <person name="Riley R."/>
            <person name="Ohm R."/>
            <person name="Sun H."/>
            <person name="Tunlid A."/>
            <person name="Henrissat B."/>
            <person name="Grigoriev I.V."/>
            <person name="Hibbett D.S."/>
            <person name="Martin F."/>
        </authorList>
    </citation>
    <scope>NUCLEOTIDE SEQUENCE [LARGE SCALE GENOMIC DNA]</scope>
    <source>
        <strain evidence="2">UH-Slu-Lm8-n1</strain>
    </source>
</reference>
<dbReference type="AlphaFoldDB" id="A0A0D0BCV3"/>
<dbReference type="HOGENOM" id="CLU_2832872_0_0_1"/>
<protein>
    <submittedName>
        <fullName evidence="1">Uncharacterized protein</fullName>
    </submittedName>
</protein>
<evidence type="ECO:0000313" key="2">
    <source>
        <dbReference type="Proteomes" id="UP000054485"/>
    </source>
</evidence>
<dbReference type="EMBL" id="KN835145">
    <property type="protein sequence ID" value="KIK47619.1"/>
    <property type="molecule type" value="Genomic_DNA"/>
</dbReference>